<sequence length="244" mass="27789">MIIIPLNEGIFAVSKQKVFAPVASEDLDQVPTDSLKLAICPFLVVLEDDVLLLDTGLGFMDNGVPALFPLLEKAGYHPGQITKVLISHLHKDHIDGIGYRETTGFVQHYPNAQIYIQQQELQYALEQENSHSFNPEVLKELAALPNVVFLEDEKGTIGTTISYEVTGGHSPFHQVFWIREAGTTAFYGADNLPQKNYLKFHLAYKTDFDGKKAMELRQLWEEEAHKEQWEVLFYHDIRDNVVRF</sequence>
<keyword evidence="4 7" id="KW-0378">Hydrolase</keyword>
<proteinExistence type="inferred from homology"/>
<dbReference type="SMART" id="SM00849">
    <property type="entry name" value="Lactamase_B"/>
    <property type="match status" value="1"/>
</dbReference>
<dbReference type="KEGG" id="fki:FK004_12875"/>
<gene>
    <name evidence="7" type="ORF">FK004_12875</name>
</gene>
<evidence type="ECO:0000313" key="7">
    <source>
        <dbReference type="EMBL" id="AWG26052.1"/>
    </source>
</evidence>
<name>A0A2S1LQW3_9FLAO</name>
<keyword evidence="8" id="KW-1185">Reference proteome</keyword>
<dbReference type="RefSeq" id="WP_108737590.1">
    <property type="nucleotide sequence ID" value="NZ_CP020919.1"/>
</dbReference>
<dbReference type="EMBL" id="CP020919">
    <property type="protein sequence ID" value="AWG26052.1"/>
    <property type="molecule type" value="Genomic_DNA"/>
</dbReference>
<dbReference type="Pfam" id="PF00753">
    <property type="entry name" value="Lactamase_B"/>
    <property type="match status" value="1"/>
</dbReference>
<keyword evidence="5" id="KW-0862">Zinc</keyword>
<protein>
    <submittedName>
        <fullName evidence="7">MBL fold metallo-hydrolase</fullName>
    </submittedName>
</protein>
<evidence type="ECO:0000256" key="1">
    <source>
        <dbReference type="ARBA" id="ARBA00001947"/>
    </source>
</evidence>
<comment type="cofactor">
    <cofactor evidence="1">
        <name>Zn(2+)</name>
        <dbReference type="ChEBI" id="CHEBI:29105"/>
    </cofactor>
</comment>
<comment type="similarity">
    <text evidence="2">Belongs to the metallo-beta-lactamase superfamily.</text>
</comment>
<accession>A0A2S1LQW3</accession>
<reference evidence="7 8" key="1">
    <citation type="submission" date="2017-04" db="EMBL/GenBank/DDBJ databases">
        <title>Complete genome sequence of Flavobacterium kingsejong AJ004.</title>
        <authorList>
            <person name="Lee P.C."/>
        </authorList>
    </citation>
    <scope>NUCLEOTIDE SEQUENCE [LARGE SCALE GENOMIC DNA]</scope>
    <source>
        <strain evidence="7 8">AJ004</strain>
    </source>
</reference>
<dbReference type="PANTHER" id="PTHR42978">
    <property type="entry name" value="QUORUM-QUENCHING LACTONASE YTNP-RELATED-RELATED"/>
    <property type="match status" value="1"/>
</dbReference>
<evidence type="ECO:0000256" key="2">
    <source>
        <dbReference type="ARBA" id="ARBA00007749"/>
    </source>
</evidence>
<evidence type="ECO:0000313" key="8">
    <source>
        <dbReference type="Proteomes" id="UP000244677"/>
    </source>
</evidence>
<evidence type="ECO:0000256" key="3">
    <source>
        <dbReference type="ARBA" id="ARBA00022723"/>
    </source>
</evidence>
<dbReference type="InterPro" id="IPR051013">
    <property type="entry name" value="MBL_superfamily_lactonases"/>
</dbReference>
<evidence type="ECO:0000259" key="6">
    <source>
        <dbReference type="SMART" id="SM00849"/>
    </source>
</evidence>
<dbReference type="Gene3D" id="3.60.15.10">
    <property type="entry name" value="Ribonuclease Z/Hydroxyacylglutathione hydrolase-like"/>
    <property type="match status" value="1"/>
</dbReference>
<dbReference type="InterPro" id="IPR001279">
    <property type="entry name" value="Metallo-B-lactamas"/>
</dbReference>
<organism evidence="7 8">
    <name type="scientific">Flavobacterium kingsejongi</name>
    <dbReference type="NCBI Taxonomy" id="1678728"/>
    <lineage>
        <taxon>Bacteria</taxon>
        <taxon>Pseudomonadati</taxon>
        <taxon>Bacteroidota</taxon>
        <taxon>Flavobacteriia</taxon>
        <taxon>Flavobacteriales</taxon>
        <taxon>Flavobacteriaceae</taxon>
        <taxon>Flavobacterium</taxon>
    </lineage>
</organism>
<dbReference type="OrthoDB" id="9802897at2"/>
<evidence type="ECO:0000256" key="5">
    <source>
        <dbReference type="ARBA" id="ARBA00022833"/>
    </source>
</evidence>
<evidence type="ECO:0000256" key="4">
    <source>
        <dbReference type="ARBA" id="ARBA00022801"/>
    </source>
</evidence>
<keyword evidence="3" id="KW-0479">Metal-binding</keyword>
<dbReference type="GO" id="GO:0046872">
    <property type="term" value="F:metal ion binding"/>
    <property type="evidence" value="ECO:0007669"/>
    <property type="project" value="UniProtKB-KW"/>
</dbReference>
<dbReference type="PANTHER" id="PTHR42978:SF2">
    <property type="entry name" value="102 KBASES UNSTABLE REGION: FROM 1 TO 119443"/>
    <property type="match status" value="1"/>
</dbReference>
<dbReference type="Proteomes" id="UP000244677">
    <property type="component" value="Chromosome"/>
</dbReference>
<feature type="domain" description="Metallo-beta-lactamase" evidence="6">
    <location>
        <begin position="39"/>
        <end position="235"/>
    </location>
</feature>
<dbReference type="InterPro" id="IPR036866">
    <property type="entry name" value="RibonucZ/Hydroxyglut_hydro"/>
</dbReference>
<dbReference type="AlphaFoldDB" id="A0A2S1LQW3"/>
<dbReference type="SUPFAM" id="SSF56281">
    <property type="entry name" value="Metallo-hydrolase/oxidoreductase"/>
    <property type="match status" value="1"/>
</dbReference>
<dbReference type="GO" id="GO:0016787">
    <property type="term" value="F:hydrolase activity"/>
    <property type="evidence" value="ECO:0007669"/>
    <property type="project" value="UniProtKB-KW"/>
</dbReference>